<evidence type="ECO:0000256" key="1">
    <source>
        <dbReference type="ARBA" id="ARBA00004651"/>
    </source>
</evidence>
<gene>
    <name evidence="14" type="ORF">J2S07_002047</name>
</gene>
<keyword evidence="4" id="KW-0145">Chemotaxis</keyword>
<dbReference type="PANTHER" id="PTHR32089">
    <property type="entry name" value="METHYL-ACCEPTING CHEMOTAXIS PROTEIN MCPB"/>
    <property type="match status" value="1"/>
</dbReference>
<reference evidence="14 15" key="1">
    <citation type="submission" date="2023-07" db="EMBL/GenBank/DDBJ databases">
        <title>Genomic Encyclopedia of Type Strains, Phase IV (KMG-IV): sequencing the most valuable type-strain genomes for metagenomic binning, comparative biology and taxonomic classification.</title>
        <authorList>
            <person name="Goeker M."/>
        </authorList>
    </citation>
    <scope>NUCLEOTIDE SEQUENCE [LARGE SCALE GENOMIC DNA]</scope>
    <source>
        <strain evidence="14 15">DSM 23948</strain>
    </source>
</reference>
<dbReference type="CDD" id="cd12912">
    <property type="entry name" value="PDC2_MCP_like"/>
    <property type="match status" value="1"/>
</dbReference>
<evidence type="ECO:0000259" key="13">
    <source>
        <dbReference type="PROSITE" id="PS50885"/>
    </source>
</evidence>
<dbReference type="Pfam" id="PF02743">
    <property type="entry name" value="dCache_1"/>
    <property type="match status" value="1"/>
</dbReference>
<dbReference type="CDD" id="cd06225">
    <property type="entry name" value="HAMP"/>
    <property type="match status" value="1"/>
</dbReference>
<evidence type="ECO:0000256" key="10">
    <source>
        <dbReference type="PROSITE-ProRule" id="PRU00284"/>
    </source>
</evidence>
<organism evidence="14 15">
    <name type="scientific">Anoxybacillus andreesenii</name>
    <dbReference type="NCBI Taxonomy" id="1325932"/>
    <lineage>
        <taxon>Bacteria</taxon>
        <taxon>Bacillati</taxon>
        <taxon>Bacillota</taxon>
        <taxon>Bacilli</taxon>
        <taxon>Bacillales</taxon>
        <taxon>Anoxybacillaceae</taxon>
        <taxon>Anoxybacillus</taxon>
    </lineage>
</organism>
<dbReference type="RefSeq" id="WP_370872814.1">
    <property type="nucleotide sequence ID" value="NZ_JAUSTU010000008.1"/>
</dbReference>
<dbReference type="SUPFAM" id="SSF58104">
    <property type="entry name" value="Methyl-accepting chemotaxis protein (MCP) signaling domain"/>
    <property type="match status" value="1"/>
</dbReference>
<evidence type="ECO:0000256" key="3">
    <source>
        <dbReference type="ARBA" id="ARBA00022481"/>
    </source>
</evidence>
<evidence type="ECO:0000256" key="2">
    <source>
        <dbReference type="ARBA" id="ARBA00022475"/>
    </source>
</evidence>
<comment type="caution">
    <text evidence="14">The sequence shown here is derived from an EMBL/GenBank/DDBJ whole genome shotgun (WGS) entry which is preliminary data.</text>
</comment>
<dbReference type="SUPFAM" id="SSF103190">
    <property type="entry name" value="Sensory domain-like"/>
    <property type="match status" value="1"/>
</dbReference>
<dbReference type="CDD" id="cd18773">
    <property type="entry name" value="PDC1_HK_sensor"/>
    <property type="match status" value="1"/>
</dbReference>
<dbReference type="InterPro" id="IPR033479">
    <property type="entry name" value="dCache_1"/>
</dbReference>
<evidence type="ECO:0000259" key="12">
    <source>
        <dbReference type="PROSITE" id="PS50111"/>
    </source>
</evidence>
<keyword evidence="3" id="KW-0488">Methylation</keyword>
<evidence type="ECO:0000256" key="7">
    <source>
        <dbReference type="ARBA" id="ARBA00023136"/>
    </source>
</evidence>
<comment type="similarity">
    <text evidence="9">Belongs to the methyl-accepting chemotaxis (MCP) protein family.</text>
</comment>
<dbReference type="Gene3D" id="3.30.450.20">
    <property type="entry name" value="PAS domain"/>
    <property type="match status" value="2"/>
</dbReference>
<proteinExistence type="inferred from homology"/>
<keyword evidence="5 11" id="KW-0812">Transmembrane</keyword>
<dbReference type="Proteomes" id="UP001231362">
    <property type="component" value="Unassembled WGS sequence"/>
</dbReference>
<evidence type="ECO:0000256" key="8">
    <source>
        <dbReference type="ARBA" id="ARBA00023224"/>
    </source>
</evidence>
<dbReference type="PANTHER" id="PTHR32089:SF114">
    <property type="entry name" value="METHYL-ACCEPTING CHEMOTAXIS PROTEIN MCPB"/>
    <property type="match status" value="1"/>
</dbReference>
<dbReference type="SMART" id="SM00304">
    <property type="entry name" value="HAMP"/>
    <property type="match status" value="2"/>
</dbReference>
<dbReference type="InterPro" id="IPR003660">
    <property type="entry name" value="HAMP_dom"/>
</dbReference>
<feature type="domain" description="Methyl-accepting transducer" evidence="12">
    <location>
        <begin position="368"/>
        <end position="604"/>
    </location>
</feature>
<keyword evidence="2" id="KW-1003">Cell membrane</keyword>
<keyword evidence="7 11" id="KW-0472">Membrane</keyword>
<dbReference type="PROSITE" id="PS50885">
    <property type="entry name" value="HAMP"/>
    <property type="match status" value="1"/>
</dbReference>
<evidence type="ECO:0000256" key="11">
    <source>
        <dbReference type="SAM" id="Phobius"/>
    </source>
</evidence>
<sequence>MKNFFRNMKVKLILAFAFILVIPAISIGLISYMTAKDAVEHEVLAGIGENLDLLNLTIDNTIEPKIHDIDVLSETVAALFEGESSPELRGILNQYVNLHQEAQIIYVGTQEGLFVQEPKTDMPVDYDPRKRDWYKEAMERKGEVVISEPYISASTGDMVVTLSKMLKDGSGVIGVDLDLSYLQKLTNQVKIGKEGYALILDKNRTYIAHPTSNAGDKAEESFYNKMFEKEKGQFSYELAGKNKIMGFVTNEMTGWKIGGNLYSSEISDAAESIFHNTVIVIVVALVIGALMVLFIIKSIIKPIRALKEKAITISQGDLTEHIEIHSTDEIGQLGKAFNEMQESLSGLVQEVDQHAEQVAASAEELTASAEQTTSATEQVSASIQEVASGAENQTNGLDQNAQFLAKTSESISLIADHSMHVAELAHHTTRQAEIGGQAVANTVTQMNSIHHSVTESNTMIKSLSERSKEVRSILDVITGIADQTNLLALNAAIEAARAGEHGKGFAVVADEVRKLAEQSQSSAKQIHEIVQGIQEDTESSVQIMARVMDDVQAGVEVSHEAIEKFNLILDSTKEITPEMEEISSMSQRISAAIQEITITANELSTVAQNNAATSEEVAASTEEQLASMEEITASAKSLSSMAEELNQLISKFKY</sequence>
<dbReference type="EMBL" id="JAUSTU010000008">
    <property type="protein sequence ID" value="MDQ0155742.1"/>
    <property type="molecule type" value="Genomic_DNA"/>
</dbReference>
<dbReference type="InterPro" id="IPR004089">
    <property type="entry name" value="MCPsignal_dom"/>
</dbReference>
<dbReference type="InterPro" id="IPR029151">
    <property type="entry name" value="Sensor-like_sf"/>
</dbReference>
<dbReference type="PROSITE" id="PS50111">
    <property type="entry name" value="CHEMOTAXIS_TRANSDUC_2"/>
    <property type="match status" value="1"/>
</dbReference>
<comment type="subcellular location">
    <subcellularLocation>
        <location evidence="1">Cell membrane</location>
        <topology evidence="1">Multi-pass membrane protein</topology>
    </subcellularLocation>
</comment>
<dbReference type="CDD" id="cd11386">
    <property type="entry name" value="MCP_signal"/>
    <property type="match status" value="1"/>
</dbReference>
<feature type="domain" description="HAMP" evidence="13">
    <location>
        <begin position="297"/>
        <end position="349"/>
    </location>
</feature>
<dbReference type="Pfam" id="PF00672">
    <property type="entry name" value="HAMP"/>
    <property type="match status" value="1"/>
</dbReference>
<keyword evidence="15" id="KW-1185">Reference proteome</keyword>
<keyword evidence="8 10" id="KW-0807">Transducer</keyword>
<dbReference type="Pfam" id="PF00015">
    <property type="entry name" value="MCPsignal"/>
    <property type="match status" value="1"/>
</dbReference>
<evidence type="ECO:0000313" key="15">
    <source>
        <dbReference type="Proteomes" id="UP001231362"/>
    </source>
</evidence>
<protein>
    <submittedName>
        <fullName evidence="14">Methyl-accepting chemotaxis protein</fullName>
    </submittedName>
</protein>
<keyword evidence="6 11" id="KW-1133">Transmembrane helix</keyword>
<dbReference type="SMART" id="SM00283">
    <property type="entry name" value="MA"/>
    <property type="match status" value="1"/>
</dbReference>
<feature type="transmembrane region" description="Helical" evidence="11">
    <location>
        <begin position="273"/>
        <end position="296"/>
    </location>
</feature>
<evidence type="ECO:0000313" key="14">
    <source>
        <dbReference type="EMBL" id="MDQ0155742.1"/>
    </source>
</evidence>
<dbReference type="Gene3D" id="1.10.287.950">
    <property type="entry name" value="Methyl-accepting chemotaxis protein"/>
    <property type="match status" value="1"/>
</dbReference>
<evidence type="ECO:0000256" key="4">
    <source>
        <dbReference type="ARBA" id="ARBA00022500"/>
    </source>
</evidence>
<accession>A0ABT9V477</accession>
<evidence type="ECO:0000256" key="9">
    <source>
        <dbReference type="ARBA" id="ARBA00029447"/>
    </source>
</evidence>
<name>A0ABT9V477_9BACL</name>
<evidence type="ECO:0000256" key="5">
    <source>
        <dbReference type="ARBA" id="ARBA00022692"/>
    </source>
</evidence>
<evidence type="ECO:0000256" key="6">
    <source>
        <dbReference type="ARBA" id="ARBA00022989"/>
    </source>
</evidence>